<keyword evidence="4" id="KW-0812">Transmembrane</keyword>
<dbReference type="SUPFAM" id="SSF57850">
    <property type="entry name" value="RING/U-box"/>
    <property type="match status" value="1"/>
</dbReference>
<evidence type="ECO:0000313" key="6">
    <source>
        <dbReference type="EMBL" id="CAF1235123.1"/>
    </source>
</evidence>
<feature type="domain" description="U-box" evidence="5">
    <location>
        <begin position="9"/>
        <end position="82"/>
    </location>
</feature>
<dbReference type="InterPro" id="IPR013083">
    <property type="entry name" value="Znf_RING/FYVE/PHD"/>
</dbReference>
<evidence type="ECO:0000259" key="5">
    <source>
        <dbReference type="PROSITE" id="PS51698"/>
    </source>
</evidence>
<feature type="repeat" description="NHL" evidence="2">
    <location>
        <begin position="413"/>
        <end position="454"/>
    </location>
</feature>
<protein>
    <recommendedName>
        <fullName evidence="5">U-box domain-containing protein</fullName>
    </recommendedName>
</protein>
<keyword evidence="1" id="KW-0677">Repeat</keyword>
<organism evidence="6 7">
    <name type="scientific">Rotaria magnacalcarata</name>
    <dbReference type="NCBI Taxonomy" id="392030"/>
    <lineage>
        <taxon>Eukaryota</taxon>
        <taxon>Metazoa</taxon>
        <taxon>Spiralia</taxon>
        <taxon>Gnathifera</taxon>
        <taxon>Rotifera</taxon>
        <taxon>Eurotatoria</taxon>
        <taxon>Bdelloidea</taxon>
        <taxon>Philodinida</taxon>
        <taxon>Philodinidae</taxon>
        <taxon>Rotaria</taxon>
    </lineage>
</organism>
<dbReference type="PANTHER" id="PTHR24104">
    <property type="entry name" value="E3 UBIQUITIN-PROTEIN LIGASE NHLRC1-RELATED"/>
    <property type="match status" value="1"/>
</dbReference>
<evidence type="ECO:0000256" key="4">
    <source>
        <dbReference type="SAM" id="Phobius"/>
    </source>
</evidence>
<feature type="region of interest" description="Disordered" evidence="3">
    <location>
        <begin position="298"/>
        <end position="403"/>
    </location>
</feature>
<sequence length="693" mass="74914">MDSKTKANEDLETLTCPITLQLFRDPVIATDGHAYERVAIVKWIEKHGTSPMTREPLNVADLQSDEYLKQLASQRRTSTVSQMTQYNSVIIPVISANDIEHKYSADMVAYNQNLTQLKKGTRCMQMACLIMVVTVCLTCMIVGLVIELARKSKSDTVITQTTLSPAVQTSYASQLTSNSPTYNCVDCSSQDHYYGAFLLNASTNDYYRVSIQSSAAIFTYLYASSFLPSDPSSNQIPLTNTGIDIYNSNFFIYLQRDMQYILIVTSRNIFTEAIFLINIVGSNYVYIVPISNNYSTTVTSPSTTTVTSPSTAIVTSPDTTTVTSPSTTTVTSPSTAIATSPDTTTATSPDTTTATSPDTTTATSPNTAIATSPSTATATSPSITTVTSTSTTTSSPSIPTNARWSQNAVTVAGDNIGGNGTDQLLWPDGLTVDGNQTIFVADYENNRIVQWNIDDSNGLVVAGGHGPGNKLNQLYHPIDVSIDKDTNSLIICDYGNKRVLQWSLQSGTTQGEILLSGTFCSGLALDKQRNIYVSSTETFEVTRYQMGSTNGTIVAGGNGAGLGLNQFRWPTYLFVDANQNVYVSDKVNNRVMKWSIGAQEGIVVAGGRAMTKMSTPRGLFVDASGTLYVVDAGNQRVLRWLEGAKQGSVIVGGNGIGNQQNQLNSPMGLAFDRQGNMYVVDSFNHRVQQFSIE</sequence>
<feature type="transmembrane region" description="Helical" evidence="4">
    <location>
        <begin position="126"/>
        <end position="146"/>
    </location>
</feature>
<dbReference type="Pfam" id="PF04564">
    <property type="entry name" value="U-box"/>
    <property type="match status" value="1"/>
</dbReference>
<dbReference type="PROSITE" id="PS51698">
    <property type="entry name" value="U_BOX"/>
    <property type="match status" value="1"/>
</dbReference>
<name>A0A814YXX1_9BILA</name>
<evidence type="ECO:0000256" key="3">
    <source>
        <dbReference type="SAM" id="MobiDB-lite"/>
    </source>
</evidence>
<dbReference type="Gene3D" id="2.120.10.30">
    <property type="entry name" value="TolB, C-terminal domain"/>
    <property type="match status" value="1"/>
</dbReference>
<dbReference type="Pfam" id="PF10282">
    <property type="entry name" value="Lactonase"/>
    <property type="match status" value="1"/>
</dbReference>
<dbReference type="InterPro" id="IPR001258">
    <property type="entry name" value="NHL_repeat"/>
</dbReference>
<feature type="compositionally biased region" description="Low complexity" evidence="3">
    <location>
        <begin position="298"/>
        <end position="402"/>
    </location>
</feature>
<evidence type="ECO:0000256" key="1">
    <source>
        <dbReference type="ARBA" id="ARBA00022737"/>
    </source>
</evidence>
<dbReference type="Gene3D" id="2.40.10.500">
    <property type="match status" value="2"/>
</dbReference>
<dbReference type="InterPro" id="IPR003613">
    <property type="entry name" value="Ubox_domain"/>
</dbReference>
<dbReference type="InterPro" id="IPR050952">
    <property type="entry name" value="TRIM-NHL_E3_ligases"/>
</dbReference>
<keyword evidence="4" id="KW-1133">Transmembrane helix</keyword>
<dbReference type="AlphaFoldDB" id="A0A814YXX1"/>
<dbReference type="CDD" id="cd16655">
    <property type="entry name" value="RING-Ubox_WDSUB1-like"/>
    <property type="match status" value="1"/>
</dbReference>
<dbReference type="Proteomes" id="UP000663834">
    <property type="component" value="Unassembled WGS sequence"/>
</dbReference>
<dbReference type="EMBL" id="CAJNOW010000092">
    <property type="protein sequence ID" value="CAF1235123.1"/>
    <property type="molecule type" value="Genomic_DNA"/>
</dbReference>
<dbReference type="GO" id="GO:0004842">
    <property type="term" value="F:ubiquitin-protein transferase activity"/>
    <property type="evidence" value="ECO:0007669"/>
    <property type="project" value="InterPro"/>
</dbReference>
<dbReference type="PROSITE" id="PS51125">
    <property type="entry name" value="NHL"/>
    <property type="match status" value="2"/>
</dbReference>
<reference evidence="6" key="1">
    <citation type="submission" date="2021-02" db="EMBL/GenBank/DDBJ databases">
        <authorList>
            <person name="Nowell W R."/>
        </authorList>
    </citation>
    <scope>NUCLEOTIDE SEQUENCE</scope>
</reference>
<feature type="repeat" description="NHL" evidence="2">
    <location>
        <begin position="656"/>
        <end position="693"/>
    </location>
</feature>
<dbReference type="SMART" id="SM00504">
    <property type="entry name" value="Ubox"/>
    <property type="match status" value="1"/>
</dbReference>
<dbReference type="GO" id="GO:0016567">
    <property type="term" value="P:protein ubiquitination"/>
    <property type="evidence" value="ECO:0007669"/>
    <property type="project" value="InterPro"/>
</dbReference>
<proteinExistence type="predicted"/>
<comment type="caution">
    <text evidence="6">The sequence shown here is derived from an EMBL/GenBank/DDBJ whole genome shotgun (WGS) entry which is preliminary data.</text>
</comment>
<evidence type="ECO:0000256" key="2">
    <source>
        <dbReference type="PROSITE-ProRule" id="PRU00504"/>
    </source>
</evidence>
<accession>A0A814YXX1</accession>
<dbReference type="SUPFAM" id="SSF63829">
    <property type="entry name" value="Calcium-dependent phosphotriesterase"/>
    <property type="match status" value="1"/>
</dbReference>
<dbReference type="InterPro" id="IPR019405">
    <property type="entry name" value="Lactonase_7-beta_prop"/>
</dbReference>
<dbReference type="InterPro" id="IPR011042">
    <property type="entry name" value="6-blade_b-propeller_TolB-like"/>
</dbReference>
<gene>
    <name evidence="6" type="ORF">KQP761_LOCUS1502</name>
</gene>
<keyword evidence="4" id="KW-0472">Membrane</keyword>
<dbReference type="CDD" id="cd05819">
    <property type="entry name" value="NHL"/>
    <property type="match status" value="1"/>
</dbReference>
<evidence type="ECO:0000313" key="7">
    <source>
        <dbReference type="Proteomes" id="UP000663834"/>
    </source>
</evidence>
<dbReference type="Gene3D" id="3.30.40.10">
    <property type="entry name" value="Zinc/RING finger domain, C3HC4 (zinc finger)"/>
    <property type="match status" value="1"/>
</dbReference>
<dbReference type="OrthoDB" id="629492at2759"/>